<feature type="region of interest" description="Disordered" evidence="1">
    <location>
        <begin position="122"/>
        <end position="154"/>
    </location>
</feature>
<feature type="transmembrane region" description="Helical" evidence="2">
    <location>
        <begin position="159"/>
        <end position="178"/>
    </location>
</feature>
<dbReference type="EnsemblPlants" id="ONIVA08G15880.1">
    <property type="protein sequence ID" value="ONIVA08G15880.1"/>
    <property type="gene ID" value="ONIVA08G15880"/>
</dbReference>
<name>A0A0E0IBX1_ORYNI</name>
<dbReference type="OMA" id="FPDLVIF"/>
<evidence type="ECO:0000313" key="4">
    <source>
        <dbReference type="Proteomes" id="UP000006591"/>
    </source>
</evidence>
<keyword evidence="2" id="KW-0812">Transmembrane</keyword>
<evidence type="ECO:0000256" key="1">
    <source>
        <dbReference type="SAM" id="MobiDB-lite"/>
    </source>
</evidence>
<dbReference type="Gramene" id="ONIVA08G15880.1">
    <property type="protein sequence ID" value="ONIVA08G15880.1"/>
    <property type="gene ID" value="ONIVA08G15880"/>
</dbReference>
<dbReference type="HOGENOM" id="CLU_084900_0_0_1"/>
<feature type="transmembrane region" description="Helical" evidence="2">
    <location>
        <begin position="83"/>
        <end position="105"/>
    </location>
</feature>
<feature type="transmembrane region" description="Helical" evidence="2">
    <location>
        <begin position="198"/>
        <end position="219"/>
    </location>
</feature>
<keyword evidence="4" id="KW-1185">Reference proteome</keyword>
<dbReference type="Proteomes" id="UP000006591">
    <property type="component" value="Chromosome 8"/>
</dbReference>
<evidence type="ECO:0000313" key="3">
    <source>
        <dbReference type="EnsemblPlants" id="ONIVA08G15880.1"/>
    </source>
</evidence>
<sequence length="289" mass="30841">MAGVEAALLPPPPPPPQARWASVAATLLRLLALAADVLVYGLLAAMWLNNAAFAAAIFSRWASGEGSTTVAILSRSARGEGSAAVAVAAATKVFWASFLAVGVFFPFAGPLLMWRLGIGPPPPPETRESGSGGRAAAQRGRRGSTGPASRRQEGGGRPVALLFMFFSWWVAFAGILLQELAPEKASCQEKVGSVLTDIGGFANSVLVCFVFFPDLVIFLMRDSRSSGTHVQSALSCFSRNLMCDCKKLLPVAVYLLKCSFTFTNFSFDFIWNVNSKCSAYGHMAVFKPY</sequence>
<proteinExistence type="predicted"/>
<keyword evidence="2" id="KW-0472">Membrane</keyword>
<dbReference type="AlphaFoldDB" id="A0A0E0IBX1"/>
<dbReference type="eggNOG" id="ENOG502R5DI">
    <property type="taxonomic scope" value="Eukaryota"/>
</dbReference>
<accession>A0A0E0IBX1</accession>
<feature type="transmembrane region" description="Helical" evidence="2">
    <location>
        <begin position="20"/>
        <end position="40"/>
    </location>
</feature>
<keyword evidence="2" id="KW-1133">Transmembrane helix</keyword>
<protein>
    <submittedName>
        <fullName evidence="3">Uncharacterized protein</fullName>
    </submittedName>
</protein>
<evidence type="ECO:0000256" key="2">
    <source>
        <dbReference type="SAM" id="Phobius"/>
    </source>
</evidence>
<organism evidence="3">
    <name type="scientific">Oryza nivara</name>
    <name type="common">Indian wild rice</name>
    <name type="synonym">Oryza sativa f. spontanea</name>
    <dbReference type="NCBI Taxonomy" id="4536"/>
    <lineage>
        <taxon>Eukaryota</taxon>
        <taxon>Viridiplantae</taxon>
        <taxon>Streptophyta</taxon>
        <taxon>Embryophyta</taxon>
        <taxon>Tracheophyta</taxon>
        <taxon>Spermatophyta</taxon>
        <taxon>Magnoliopsida</taxon>
        <taxon>Liliopsida</taxon>
        <taxon>Poales</taxon>
        <taxon>Poaceae</taxon>
        <taxon>BOP clade</taxon>
        <taxon>Oryzoideae</taxon>
        <taxon>Oryzeae</taxon>
        <taxon>Oryzinae</taxon>
        <taxon>Oryza</taxon>
    </lineage>
</organism>
<reference evidence="3" key="2">
    <citation type="submission" date="2018-04" db="EMBL/GenBank/DDBJ databases">
        <title>OnivRS2 (Oryza nivara Reference Sequence Version 2).</title>
        <authorList>
            <person name="Zhang J."/>
            <person name="Kudrna D."/>
            <person name="Lee S."/>
            <person name="Talag J."/>
            <person name="Rajasekar S."/>
            <person name="Welchert J."/>
            <person name="Hsing Y.-I."/>
            <person name="Wing R.A."/>
        </authorList>
    </citation>
    <scope>NUCLEOTIDE SEQUENCE [LARGE SCALE GENOMIC DNA]</scope>
    <source>
        <strain evidence="3">SL10</strain>
    </source>
</reference>
<reference evidence="3" key="1">
    <citation type="submission" date="2015-04" db="UniProtKB">
        <authorList>
            <consortium name="EnsemblPlants"/>
        </authorList>
    </citation>
    <scope>IDENTIFICATION</scope>
    <source>
        <strain evidence="3">SL10</strain>
    </source>
</reference>